<dbReference type="InterPro" id="IPR015252">
    <property type="entry name" value="BRCA2_hlx"/>
</dbReference>
<feature type="compositionally biased region" description="Low complexity" evidence="2">
    <location>
        <begin position="1076"/>
        <end position="1087"/>
    </location>
</feature>
<feature type="domain" description="Breast cancer type 2 susceptibility protein helical" evidence="5">
    <location>
        <begin position="1253"/>
        <end position="1308"/>
    </location>
</feature>
<sequence>LLPAAVSALKSALAPPLNDVSLNWDVRVDGKMVKVRTTPRQLPPLFYGHQMIVFGVIPPSEETNSVGKVEGTVKLQYELNGTIQSYTSEIQSLPLVQESLPIHRLAAKVKINDLDKKLANTLALKVWKKGNVCQKAIDISVSTNVISPFTSYFGVAPKCEAPKPTSKRTDGLLNKFNIMKMNDLRAWATVLMIVYLRFYSNPDEKESEFLIYKAMDCLQNEMGYSNIEEIIEKGKSAYEMLEDVATPNNVLTEPFRPCELNAAIKQLKCKKSPGEDGIHPEFLIRMGPKAKETMLTLYNKIWETSLVPNQWKVAIVIPVLRKGKDPSNFDNYRPISLTSVLAKLMERMVNRRLTWFLETNNILRSEQAGFRPQRSTNQQVATLSQHIKDALDARNTLTAVFVDFKSAYDLVWKEKLILKLAKIDLNRSSNAKLTTFSRPLFSQSNYNCNFKLLASDNNLTCDEEHTEMETSCGLVAESEPSRPHRMRFRMDFIYPIIRRDQNDDIMQVPVISSQDFNDNFDITDLTQMLENTTAEAFTNEEPTQDFSEVTTDANKENFEKCHDPPLVTPNFSHVSNSMQPYLEVKNPERNTFDESSTSIKTETLNQILLFMLSIYFKIADDLVQNTTEIGSHSTPQKSLSDCAESQKYAAMPTPALGFPGFKTASGNSLKAPSDEALKRAKCLLEEAANSDIRGKSLSDTPVRVDKSTNPTFGFTTASGTNIKVPSSESIARAKRLVNDCKHSMKESDDKGGFKNPCGKILKPPSSATLQEPNVLLEESSLHKENIDSNNSLKGTFEMAIRKNLKFASGESIEHIGCLFEDSNTNNKTTKSSGSSMTETTTESADSMCIIQAPNTVSFKQSNRPLERSTLPKDSSSIISATGSGPTLQLSSMESLNSSKQLMEAWSKEPGTIFMGRKNGETPILSSHSLPQSGFKSASGKTIAAVSEEAMKRATALLNEVTKEIEISQEVPAISNRISPPVGGGFKLASGKAIDPASDEAMKRATTIFNECARETEIMKESITSNKTTPLVGSGCGTVSVRSTTPVSNKATEQPTIPLNECANETEGVQVEMSALKSPSLEISSSPSRKAENSELSPVLDFDESFEISSQMMNVLEGRISQPQQNTQSLFIEERRCALRAEQESKAASRFKSINASDLSASRINSLSACSRESYSKTHRIIHEPSSPGLLWKRRKIGGHSVKDISISLSGLASKELNFVDDFIRLDNPGPFSLNNASDLRFKVDSCDLQISYLLGDEVEIIPDSFGYVGCEEVVRAFVCSPGVTSGLATRQWIVHHFCQLAWRFGSTTLLHYDSLMRSVSTNLILPHSSMERTDGRLLLHALLLELKYRYDRELEAVQRPAVRRILERDDTPAKRMVLCVSHLEGLPNHQYRGRLTDGWYHIDWVPDPLLTRLIERGRIRVGTKLATAGAEFIQAPSGFGGDKGKECKGEDAHLYGQFSNGLALRLNGNSTVPAPFNARLGFASHQPMANLPPIPLSSITSDGGAVSSVCVLIQRRFQLQYMETCSPEDGEASETEGSRRQHVFRDPRSEQAAERKHAEKCQRAFDKALGEFTSSKGRRGRRSQPKAAFLNSLGLDGEALWNAVNNALDPGLAESDLSAAQRDAMLRYKETAMQEILSQSISKREVTQLLRLQVAGIHPQDVRKRCELPLTLWNPTEEMVEVLQEGSVVQLTRINVSTTRITDPFASLSLSATENGQLVSLSGSRGTKVRPLKATQMVKFFKQGKPTDSMSVQDLIETIYRPRHFFSIGELATVVGDSSDRAKVVNFTAFVVGTKTTTSATTRISGGGGGGGSNTFKINSDLGVVYLASLRGEDGEEDFSTIAVLRIWGGLDRYCLSSVLSARNRVRFTDVQLKSISKLQLDPDFPPNGNQDVNCVLLNYTAASYVTTETAPRDISMNKRFQTPWKETPQLYSFMQACMESHFQKFFSGTSLVRTPASRCLRSSARFASPLISASKTESTSPPSSVNVKEQSSVVKHEVSSSSSITRIRTRTGLCRPRKSISAALAASTPNTSLIQDTSVVKEEFPTPLHPAPSAFSTPLSAKRSFSTSLGKMESVVPPVLERSSPIAKRRRSTLFASSIPMQSSRASPRLETSNSSAFDHHVVSPNFDSDTESTEPQRTEIEASEMKTSDFGPSSRGINSDTTSTEPQRNSSASLQAITHPESSLEANSSVLFEDTPSLDVSIADLVKTRKRKCNSQTSSPAPTRKKSLKLRGTQ</sequence>
<dbReference type="SUPFAM" id="SSF81878">
    <property type="entry name" value="BRCA2 tower domain"/>
    <property type="match status" value="1"/>
</dbReference>
<dbReference type="Gene3D" id="2.40.50.140">
    <property type="entry name" value="Nucleic acid-binding proteins"/>
    <property type="match status" value="2"/>
</dbReference>
<dbReference type="SUPFAM" id="SSF81872">
    <property type="entry name" value="BRCA2 helical domain"/>
    <property type="match status" value="1"/>
</dbReference>
<evidence type="ECO:0000256" key="2">
    <source>
        <dbReference type="SAM" id="MobiDB-lite"/>
    </source>
</evidence>
<dbReference type="STRING" id="102285.A0A158QJA6"/>
<dbReference type="WBParaSite" id="HNAJ_0001140601-mRNA-1">
    <property type="protein sequence ID" value="HNAJ_0001140601-mRNA-1"/>
    <property type="gene ID" value="HNAJ_0001140601"/>
</dbReference>
<dbReference type="Pfam" id="PF00078">
    <property type="entry name" value="RVT_1"/>
    <property type="match status" value="1"/>
</dbReference>
<organism evidence="6">
    <name type="scientific">Rodentolepis nana</name>
    <name type="common">Dwarf tapeworm</name>
    <name type="synonym">Hymenolepis nana</name>
    <dbReference type="NCBI Taxonomy" id="102285"/>
    <lineage>
        <taxon>Eukaryota</taxon>
        <taxon>Metazoa</taxon>
        <taxon>Spiralia</taxon>
        <taxon>Lophotrochozoa</taxon>
        <taxon>Platyhelminthes</taxon>
        <taxon>Cestoda</taxon>
        <taxon>Eucestoda</taxon>
        <taxon>Cyclophyllidea</taxon>
        <taxon>Hymenolepididae</taxon>
        <taxon>Rodentolepis</taxon>
    </lineage>
</organism>
<dbReference type="SUPFAM" id="SSF56672">
    <property type="entry name" value="DNA/RNA polymerases"/>
    <property type="match status" value="1"/>
</dbReference>
<dbReference type="GO" id="GO:0006355">
    <property type="term" value="P:regulation of DNA-templated transcription"/>
    <property type="evidence" value="ECO:0007669"/>
    <property type="project" value="TreeGrafter"/>
</dbReference>
<dbReference type="Pfam" id="PF09169">
    <property type="entry name" value="BRCA-2_helical"/>
    <property type="match status" value="1"/>
</dbReference>
<feature type="compositionally biased region" description="Polar residues" evidence="2">
    <location>
        <begin position="2157"/>
        <end position="2192"/>
    </location>
</feature>
<feature type="region of interest" description="Disordered" evidence="2">
    <location>
        <begin position="2211"/>
        <end position="2236"/>
    </location>
</feature>
<dbReference type="CDD" id="cd01650">
    <property type="entry name" value="RT_nLTR_like"/>
    <property type="match status" value="1"/>
</dbReference>
<feature type="region of interest" description="Disordered" evidence="2">
    <location>
        <begin position="1527"/>
        <end position="1557"/>
    </location>
</feature>
<name>A0A158QJA6_RODNA</name>
<feature type="domain" description="Reverse transcriptase" evidence="3">
    <location>
        <begin position="329"/>
        <end position="428"/>
    </location>
</feature>
<feature type="compositionally biased region" description="Basic residues" evidence="2">
    <location>
        <begin position="2225"/>
        <end position="2236"/>
    </location>
</feature>
<reference evidence="6" key="1">
    <citation type="submission" date="2016-04" db="UniProtKB">
        <authorList>
            <consortium name="WormBaseParasite"/>
        </authorList>
    </citation>
    <scope>IDENTIFICATION</scope>
</reference>
<feature type="compositionally biased region" description="Polar residues" evidence="2">
    <location>
        <begin position="2098"/>
        <end position="2118"/>
    </location>
</feature>
<feature type="compositionally biased region" description="Basic and acidic residues" evidence="2">
    <location>
        <begin position="2136"/>
        <end position="2149"/>
    </location>
</feature>
<keyword evidence="1" id="KW-0175">Coiled coil</keyword>
<dbReference type="Pfam" id="PF09103">
    <property type="entry name" value="BRCA-2_OB1"/>
    <property type="match status" value="1"/>
</dbReference>
<dbReference type="InterPro" id="IPR043502">
    <property type="entry name" value="DNA/RNA_pol_sf"/>
</dbReference>
<accession>A0A158QJA6</accession>
<dbReference type="SUPFAM" id="SSF50249">
    <property type="entry name" value="Nucleic acid-binding proteins"/>
    <property type="match status" value="2"/>
</dbReference>
<evidence type="ECO:0000256" key="1">
    <source>
        <dbReference type="SAM" id="Coils"/>
    </source>
</evidence>
<feature type="region of interest" description="Disordered" evidence="2">
    <location>
        <begin position="821"/>
        <end position="843"/>
    </location>
</feature>
<feature type="compositionally biased region" description="Polar residues" evidence="2">
    <location>
        <begin position="871"/>
        <end position="885"/>
    </location>
</feature>
<dbReference type="PANTHER" id="PTHR11289">
    <property type="entry name" value="BREAST CANCER TYPE 2 SUSCEPTIBILITY PROTEIN BRCA2"/>
    <property type="match status" value="1"/>
</dbReference>
<feature type="compositionally biased region" description="Basic and acidic residues" evidence="2">
    <location>
        <begin position="1536"/>
        <end position="1557"/>
    </location>
</feature>
<dbReference type="PANTHER" id="PTHR11289:SF0">
    <property type="entry name" value="BREAST CANCER TYPE 2 SUSCEPTIBILITY PROTEIN"/>
    <property type="match status" value="1"/>
</dbReference>
<feature type="region of interest" description="Disordered" evidence="2">
    <location>
        <begin position="858"/>
        <end position="885"/>
    </location>
</feature>
<evidence type="ECO:0000259" key="5">
    <source>
        <dbReference type="Pfam" id="PF09169"/>
    </source>
</evidence>
<dbReference type="InterPro" id="IPR000477">
    <property type="entry name" value="RT_dom"/>
</dbReference>
<dbReference type="InterPro" id="IPR012340">
    <property type="entry name" value="NA-bd_OB-fold"/>
</dbReference>
<feature type="region of interest" description="Disordered" evidence="2">
    <location>
        <begin position="1076"/>
        <end position="1095"/>
    </location>
</feature>
<protein>
    <submittedName>
        <fullName evidence="6">Reverse transcriptase domain-containing protein</fullName>
    </submittedName>
</protein>
<dbReference type="InterPro" id="IPR015525">
    <property type="entry name" value="BRCA2"/>
</dbReference>
<evidence type="ECO:0000313" key="6">
    <source>
        <dbReference type="WBParaSite" id="HNAJ_0001140601-mRNA-1"/>
    </source>
</evidence>
<feature type="region of interest" description="Disordered" evidence="2">
    <location>
        <begin position="2098"/>
        <end position="2199"/>
    </location>
</feature>
<evidence type="ECO:0000259" key="3">
    <source>
        <dbReference type="Pfam" id="PF00078"/>
    </source>
</evidence>
<dbReference type="InterPro" id="IPR015187">
    <property type="entry name" value="BRCA2_OB_1"/>
</dbReference>
<feature type="domain" description="BRCA2 OB1" evidence="4">
    <location>
        <begin position="1360"/>
        <end position="1483"/>
    </location>
</feature>
<dbReference type="InterPro" id="IPR036315">
    <property type="entry name" value="BRCA2_hlx_sf"/>
</dbReference>
<dbReference type="GO" id="GO:0000724">
    <property type="term" value="P:double-strand break repair via homologous recombination"/>
    <property type="evidence" value="ECO:0007669"/>
    <property type="project" value="InterPro"/>
</dbReference>
<evidence type="ECO:0000259" key="4">
    <source>
        <dbReference type="Pfam" id="PF09103"/>
    </source>
</evidence>
<feature type="coiled-coil region" evidence="1">
    <location>
        <begin position="943"/>
        <end position="970"/>
    </location>
</feature>
<proteinExistence type="predicted"/>